<dbReference type="CDD" id="cd04301">
    <property type="entry name" value="NAT_SF"/>
    <property type="match status" value="1"/>
</dbReference>
<dbReference type="SUPFAM" id="SSF55729">
    <property type="entry name" value="Acyl-CoA N-acyltransferases (Nat)"/>
    <property type="match status" value="1"/>
</dbReference>
<keyword evidence="2" id="KW-0012">Acyltransferase</keyword>
<evidence type="ECO:0000313" key="5">
    <source>
        <dbReference type="Proteomes" id="UP000483035"/>
    </source>
</evidence>
<dbReference type="Gene3D" id="3.40.630.30">
    <property type="match status" value="1"/>
</dbReference>
<dbReference type="Pfam" id="PF13673">
    <property type="entry name" value="Acetyltransf_10"/>
    <property type="match status" value="1"/>
</dbReference>
<sequence>MTCEIRRASEADAEAISAVILSALRETNARDYSADIIARVAESFGPAAVRKLLDSRTVFVAVDGGHIVGTASLDGAVVRMVFVAPAAQRRGIGARLMAAIEQAAIAGGIAILSVPSSITAQAFYEALGFNGVGDSFHGDERTIIMQRSLKS</sequence>
<keyword evidence="1 4" id="KW-0808">Transferase</keyword>
<dbReference type="PANTHER" id="PTHR43877">
    <property type="entry name" value="AMINOALKYLPHOSPHONATE N-ACETYLTRANSFERASE-RELATED-RELATED"/>
    <property type="match status" value="1"/>
</dbReference>
<dbReference type="AlphaFoldDB" id="A0A6L9U221"/>
<name>A0A6L9U221_9HYPH</name>
<organism evidence="4 5">
    <name type="scientific">Rhizobium lusitanum</name>
    <dbReference type="NCBI Taxonomy" id="293958"/>
    <lineage>
        <taxon>Bacteria</taxon>
        <taxon>Pseudomonadati</taxon>
        <taxon>Pseudomonadota</taxon>
        <taxon>Alphaproteobacteria</taxon>
        <taxon>Hyphomicrobiales</taxon>
        <taxon>Rhizobiaceae</taxon>
        <taxon>Rhizobium/Agrobacterium group</taxon>
        <taxon>Rhizobium</taxon>
    </lineage>
</organism>
<dbReference type="InterPro" id="IPR016181">
    <property type="entry name" value="Acyl_CoA_acyltransferase"/>
</dbReference>
<evidence type="ECO:0000313" key="4">
    <source>
        <dbReference type="EMBL" id="NEI68047.1"/>
    </source>
</evidence>
<gene>
    <name evidence="4" type="ORF">GR212_00565</name>
</gene>
<comment type="caution">
    <text evidence="4">The sequence shown here is derived from an EMBL/GenBank/DDBJ whole genome shotgun (WGS) entry which is preliminary data.</text>
</comment>
<dbReference type="InterPro" id="IPR050832">
    <property type="entry name" value="Bact_Acetyltransf"/>
</dbReference>
<dbReference type="EMBL" id="WUEY01000001">
    <property type="protein sequence ID" value="NEI68047.1"/>
    <property type="molecule type" value="Genomic_DNA"/>
</dbReference>
<dbReference type="PROSITE" id="PS51186">
    <property type="entry name" value="GNAT"/>
    <property type="match status" value="1"/>
</dbReference>
<dbReference type="Proteomes" id="UP000483035">
    <property type="component" value="Unassembled WGS sequence"/>
</dbReference>
<evidence type="ECO:0000256" key="2">
    <source>
        <dbReference type="ARBA" id="ARBA00023315"/>
    </source>
</evidence>
<evidence type="ECO:0000256" key="1">
    <source>
        <dbReference type="ARBA" id="ARBA00022679"/>
    </source>
</evidence>
<dbReference type="GO" id="GO:0016747">
    <property type="term" value="F:acyltransferase activity, transferring groups other than amino-acyl groups"/>
    <property type="evidence" value="ECO:0007669"/>
    <property type="project" value="InterPro"/>
</dbReference>
<feature type="domain" description="N-acetyltransferase" evidence="3">
    <location>
        <begin position="3"/>
        <end position="150"/>
    </location>
</feature>
<protein>
    <submittedName>
        <fullName evidence="4">GNAT family N-acetyltransferase</fullName>
    </submittedName>
</protein>
<reference evidence="4 5" key="1">
    <citation type="submission" date="2019-12" db="EMBL/GenBank/DDBJ databases">
        <title>Rhizobium genotypes associated with high levels of biological nitrogen fixation by grain legumes in a temperate-maritime cropping system.</title>
        <authorList>
            <person name="Maluk M."/>
            <person name="Francesc Ferrando Molina F."/>
            <person name="Lopez Del Egido L."/>
            <person name="Lafos M."/>
            <person name="Langarica-Fuentes A."/>
            <person name="Gebre Yohannes G."/>
            <person name="Young M.W."/>
            <person name="Martin P."/>
            <person name="Gantlett R."/>
            <person name="Kenicer G."/>
            <person name="Hawes C."/>
            <person name="Begg G.S."/>
            <person name="Quilliam R.S."/>
            <person name="Squire G.R."/>
            <person name="Poole P.S."/>
            <person name="Young P.W."/>
            <person name="Iannetta P.M."/>
            <person name="James E.K."/>
        </authorList>
    </citation>
    <scope>NUCLEOTIDE SEQUENCE [LARGE SCALE GENOMIC DNA]</scope>
    <source>
        <strain evidence="4 5">JHI1118</strain>
    </source>
</reference>
<accession>A0A6L9U221</accession>
<dbReference type="RefSeq" id="WP_163984522.1">
    <property type="nucleotide sequence ID" value="NZ_WUEY01000001.1"/>
</dbReference>
<dbReference type="InterPro" id="IPR000182">
    <property type="entry name" value="GNAT_dom"/>
</dbReference>
<dbReference type="PANTHER" id="PTHR43877:SF1">
    <property type="entry name" value="ACETYLTRANSFERASE"/>
    <property type="match status" value="1"/>
</dbReference>
<proteinExistence type="predicted"/>
<evidence type="ECO:0000259" key="3">
    <source>
        <dbReference type="PROSITE" id="PS51186"/>
    </source>
</evidence>